<dbReference type="Pfam" id="PF00078">
    <property type="entry name" value="RVT_1"/>
    <property type="match status" value="1"/>
</dbReference>
<evidence type="ECO:0000313" key="2">
    <source>
        <dbReference type="EMBL" id="WVZ62399.1"/>
    </source>
</evidence>
<dbReference type="SUPFAM" id="SSF56672">
    <property type="entry name" value="DNA/RNA polymerases"/>
    <property type="match status" value="1"/>
</dbReference>
<reference evidence="2 3" key="1">
    <citation type="submission" date="2024-02" db="EMBL/GenBank/DDBJ databases">
        <title>High-quality chromosome-scale genome assembly of Pensacola bahiagrass (Paspalum notatum Flugge var. saurae).</title>
        <authorList>
            <person name="Vega J.M."/>
            <person name="Podio M."/>
            <person name="Orjuela J."/>
            <person name="Siena L.A."/>
            <person name="Pessino S.C."/>
            <person name="Combes M.C."/>
            <person name="Mariac C."/>
            <person name="Albertini E."/>
            <person name="Pupilli F."/>
            <person name="Ortiz J.P.A."/>
            <person name="Leblanc O."/>
        </authorList>
    </citation>
    <scope>NUCLEOTIDE SEQUENCE [LARGE SCALE GENOMIC DNA]</scope>
    <source>
        <strain evidence="2">R1</strain>
        <tissue evidence="2">Leaf</tissue>
    </source>
</reference>
<dbReference type="PANTHER" id="PTHR33116">
    <property type="entry name" value="REVERSE TRANSCRIPTASE ZINC-BINDING DOMAIN-CONTAINING PROTEIN-RELATED-RELATED"/>
    <property type="match status" value="1"/>
</dbReference>
<dbReference type="InterPro" id="IPR043502">
    <property type="entry name" value="DNA/RNA_pol_sf"/>
</dbReference>
<gene>
    <name evidence="2" type="ORF">U9M48_012155</name>
</gene>
<name>A0AAQ3SWZ8_PASNO</name>
<proteinExistence type="predicted"/>
<dbReference type="EMBL" id="CP144747">
    <property type="protein sequence ID" value="WVZ62399.1"/>
    <property type="molecule type" value="Genomic_DNA"/>
</dbReference>
<evidence type="ECO:0000313" key="3">
    <source>
        <dbReference type="Proteomes" id="UP001341281"/>
    </source>
</evidence>
<feature type="domain" description="Reverse transcriptase" evidence="1">
    <location>
        <begin position="1"/>
        <end position="128"/>
    </location>
</feature>
<organism evidence="2 3">
    <name type="scientific">Paspalum notatum var. saurae</name>
    <dbReference type="NCBI Taxonomy" id="547442"/>
    <lineage>
        <taxon>Eukaryota</taxon>
        <taxon>Viridiplantae</taxon>
        <taxon>Streptophyta</taxon>
        <taxon>Embryophyta</taxon>
        <taxon>Tracheophyta</taxon>
        <taxon>Spermatophyta</taxon>
        <taxon>Magnoliopsida</taxon>
        <taxon>Liliopsida</taxon>
        <taxon>Poales</taxon>
        <taxon>Poaceae</taxon>
        <taxon>PACMAD clade</taxon>
        <taxon>Panicoideae</taxon>
        <taxon>Andropogonodae</taxon>
        <taxon>Paspaleae</taxon>
        <taxon>Paspalinae</taxon>
        <taxon>Paspalum</taxon>
    </lineage>
</organism>
<accession>A0AAQ3SWZ8</accession>
<evidence type="ECO:0000259" key="1">
    <source>
        <dbReference type="PROSITE" id="PS50878"/>
    </source>
</evidence>
<dbReference type="AlphaFoldDB" id="A0AAQ3SWZ8"/>
<sequence>MLASDGVRQLASAARQGDPLSPLLFALAIDPLEYLLHLATEAITRARARLRISMYADDAIIFIKPEKRELENLAVLLHFFGEAIGLHTNIQKSSIVPIKCAGLNLDGILAGFPASRASFSIRYLGISLTVARLKKVDFQYLIDKDGKVVISPMQDLSWSNLCYLHSVYTHSAVNVPKEVLEEIDKLRKRFLWAGNENLTGGKCKVNWPTVARPLDLGGLGVLDIHRFGRALRLCWLWRQWEDPNAPWAGLETPCNDTDKLLFAAATKITIGNGDKTSFWHCAWVEGRGPKDIAPDIFAASLDRKLSVREALVDNAWVSRIDLQAIQTADHLKQFVELWSFAQLVSLAQNTEDRIDWTYNASRPLLTGFNSWVTVTSISKPLSGSHGGLLNANSSLGSSSAIVFGLPTGSQPVAGRIVPLARFAGDIPRQLIT</sequence>
<protein>
    <recommendedName>
        <fullName evidence="1">Reverse transcriptase domain-containing protein</fullName>
    </recommendedName>
</protein>
<dbReference type="Proteomes" id="UP001341281">
    <property type="component" value="Chromosome 03"/>
</dbReference>
<dbReference type="PANTHER" id="PTHR33116:SF78">
    <property type="entry name" value="OS12G0587133 PROTEIN"/>
    <property type="match status" value="1"/>
</dbReference>
<keyword evidence="3" id="KW-1185">Reference proteome</keyword>
<dbReference type="PROSITE" id="PS50878">
    <property type="entry name" value="RT_POL"/>
    <property type="match status" value="1"/>
</dbReference>
<dbReference type="InterPro" id="IPR000477">
    <property type="entry name" value="RT_dom"/>
</dbReference>